<dbReference type="Proteomes" id="UP001604335">
    <property type="component" value="Unassembled WGS sequence"/>
</dbReference>
<organism evidence="9 10">
    <name type="scientific">Limnothrix redekei LRLZ20PSL1</name>
    <dbReference type="NCBI Taxonomy" id="3112953"/>
    <lineage>
        <taxon>Bacteria</taxon>
        <taxon>Bacillati</taxon>
        <taxon>Cyanobacteriota</taxon>
        <taxon>Cyanophyceae</taxon>
        <taxon>Pseudanabaenales</taxon>
        <taxon>Pseudanabaenaceae</taxon>
        <taxon>Limnothrix</taxon>
    </lineage>
</organism>
<accession>A0ABW7CD25</accession>
<keyword evidence="6" id="KW-0676">Redox-active center</keyword>
<evidence type="ECO:0000256" key="4">
    <source>
        <dbReference type="ARBA" id="ARBA00023004"/>
    </source>
</evidence>
<evidence type="ECO:0000313" key="10">
    <source>
        <dbReference type="Proteomes" id="UP001604335"/>
    </source>
</evidence>
<comment type="caution">
    <text evidence="9">The sequence shown here is derived from an EMBL/GenBank/DDBJ whole genome shotgun (WGS) entry which is preliminary data.</text>
</comment>
<feature type="domain" description="Glutaredoxin" evidence="8">
    <location>
        <begin position="18"/>
        <end position="82"/>
    </location>
</feature>
<evidence type="ECO:0000256" key="3">
    <source>
        <dbReference type="ARBA" id="ARBA00022723"/>
    </source>
</evidence>
<proteinExistence type="inferred from homology"/>
<dbReference type="RefSeq" id="WP_393014717.1">
    <property type="nucleotide sequence ID" value="NZ_JAZAQF010000086.1"/>
</dbReference>
<evidence type="ECO:0000256" key="1">
    <source>
        <dbReference type="ARBA" id="ARBA00009630"/>
    </source>
</evidence>
<dbReference type="SUPFAM" id="SSF52833">
    <property type="entry name" value="Thioredoxin-like"/>
    <property type="match status" value="1"/>
</dbReference>
<evidence type="ECO:0000256" key="5">
    <source>
        <dbReference type="ARBA" id="ARBA00023014"/>
    </source>
</evidence>
<evidence type="ECO:0000256" key="6">
    <source>
        <dbReference type="ARBA" id="ARBA00023284"/>
    </source>
</evidence>
<dbReference type="PANTHER" id="PTHR10293">
    <property type="entry name" value="GLUTAREDOXIN FAMILY MEMBER"/>
    <property type="match status" value="1"/>
</dbReference>
<keyword evidence="5" id="KW-0411">Iron-sulfur</keyword>
<name>A0ABW7CD25_9CYAN</name>
<dbReference type="NCBIfam" id="TIGR00365">
    <property type="entry name" value="Grx4 family monothiol glutaredoxin"/>
    <property type="match status" value="1"/>
</dbReference>
<sequence>MTPETKKRIESLVQNNKVMLFMKGTKLMPMCGFSNTVVQILNAVGVPFESVNVLDEPEIREGIKEFSNWQTIPQLYIDGNFIGGADITVELFQSGELQQLLEVAIAS</sequence>
<evidence type="ECO:0000256" key="2">
    <source>
        <dbReference type="ARBA" id="ARBA00022714"/>
    </source>
</evidence>
<gene>
    <name evidence="9" type="primary">grxD</name>
    <name evidence="9" type="ORF">VPK24_15485</name>
</gene>
<dbReference type="InterPro" id="IPR033658">
    <property type="entry name" value="GRX_PICOT-like"/>
</dbReference>
<comment type="similarity">
    <text evidence="1 7">Belongs to the glutaredoxin family. Monothiol subfamily.</text>
</comment>
<evidence type="ECO:0000256" key="7">
    <source>
        <dbReference type="PIRNR" id="PIRNR005894"/>
    </source>
</evidence>
<keyword evidence="3" id="KW-0479">Metal-binding</keyword>
<protein>
    <recommendedName>
        <fullName evidence="7">Glutaredoxin</fullName>
    </recommendedName>
</protein>
<dbReference type="PIRSF" id="PIRSF005894">
    <property type="entry name" value="Monothiol_GRX"/>
    <property type="match status" value="1"/>
</dbReference>
<dbReference type="InterPro" id="IPR004480">
    <property type="entry name" value="Monothiol_GRX-rel"/>
</dbReference>
<dbReference type="CDD" id="cd03028">
    <property type="entry name" value="GRX_PICOT_like"/>
    <property type="match status" value="1"/>
</dbReference>
<evidence type="ECO:0000313" key="9">
    <source>
        <dbReference type="EMBL" id="MFG3819044.1"/>
    </source>
</evidence>
<keyword evidence="2" id="KW-0001">2Fe-2S</keyword>
<keyword evidence="4" id="KW-0408">Iron</keyword>
<reference evidence="10" key="1">
    <citation type="journal article" date="2024" name="Algal Res.">
        <title>Biochemical, toxicological and genomic investigation of a high-biomass producing Limnothrix strain isolated from Italian shallow drinking water reservoir.</title>
        <authorList>
            <person name="Simonazzi M."/>
            <person name="Shishido T.K."/>
            <person name="Delbaje E."/>
            <person name="Wahlsten M."/>
            <person name="Fewer D.P."/>
            <person name="Sivonen K."/>
            <person name="Pezzolesi L."/>
            <person name="Pistocchi R."/>
        </authorList>
    </citation>
    <scope>NUCLEOTIDE SEQUENCE [LARGE SCALE GENOMIC DNA]</scope>
    <source>
        <strain evidence="10">LRLZ20PSL1</strain>
    </source>
</reference>
<keyword evidence="10" id="KW-1185">Reference proteome</keyword>
<dbReference type="PANTHER" id="PTHR10293:SF16">
    <property type="entry name" value="GLUTAREDOXIN-RELATED PROTEIN 5, MITOCHONDRIAL"/>
    <property type="match status" value="1"/>
</dbReference>
<dbReference type="Gene3D" id="3.40.30.10">
    <property type="entry name" value="Glutaredoxin"/>
    <property type="match status" value="1"/>
</dbReference>
<dbReference type="EMBL" id="JAZAQF010000086">
    <property type="protein sequence ID" value="MFG3819044.1"/>
    <property type="molecule type" value="Genomic_DNA"/>
</dbReference>
<evidence type="ECO:0000259" key="8">
    <source>
        <dbReference type="Pfam" id="PF00462"/>
    </source>
</evidence>
<dbReference type="InterPro" id="IPR014434">
    <property type="entry name" value="Monothiol_GRX"/>
</dbReference>
<dbReference type="Pfam" id="PF00462">
    <property type="entry name" value="Glutaredoxin"/>
    <property type="match status" value="1"/>
</dbReference>
<dbReference type="InterPro" id="IPR002109">
    <property type="entry name" value="Glutaredoxin"/>
</dbReference>
<dbReference type="InterPro" id="IPR036249">
    <property type="entry name" value="Thioredoxin-like_sf"/>
</dbReference>
<dbReference type="PROSITE" id="PS51354">
    <property type="entry name" value="GLUTAREDOXIN_2"/>
    <property type="match status" value="1"/>
</dbReference>